<gene>
    <name evidence="6" type="ORF">F1193_07630</name>
</gene>
<dbReference type="InterPro" id="IPR049166">
    <property type="entry name" value="GH39_cat"/>
</dbReference>
<dbReference type="Gene3D" id="3.20.20.80">
    <property type="entry name" value="Glycosidases"/>
    <property type="match status" value="1"/>
</dbReference>
<accession>A0A5M6I2J3</accession>
<keyword evidence="3" id="KW-0326">Glycosidase</keyword>
<dbReference type="InterPro" id="IPR051923">
    <property type="entry name" value="Glycosyl_Hydrolase_39"/>
</dbReference>
<evidence type="ECO:0000313" key="6">
    <source>
        <dbReference type="EMBL" id="KAA5602008.1"/>
    </source>
</evidence>
<proteinExistence type="inferred from homology"/>
<feature type="signal peptide" evidence="4">
    <location>
        <begin position="1"/>
        <end position="30"/>
    </location>
</feature>
<dbReference type="RefSeq" id="WP_150097086.1">
    <property type="nucleotide sequence ID" value="NZ_VWPL01000010.1"/>
</dbReference>
<dbReference type="SUPFAM" id="SSF51445">
    <property type="entry name" value="(Trans)glycosidases"/>
    <property type="match status" value="1"/>
</dbReference>
<reference evidence="6 7" key="1">
    <citation type="submission" date="2019-09" db="EMBL/GenBank/DDBJ databases">
        <title>Draft Whole-Genome sequence of Blastochloris sulfoviridis DSM 729.</title>
        <authorList>
            <person name="Meyer T.E."/>
            <person name="Kyndt J.A."/>
        </authorList>
    </citation>
    <scope>NUCLEOTIDE SEQUENCE [LARGE SCALE GENOMIC DNA]</scope>
    <source>
        <strain evidence="6 7">DSM 729</strain>
    </source>
</reference>
<dbReference type="Pfam" id="PF01229">
    <property type="entry name" value="Glyco_hydro_39"/>
    <property type="match status" value="1"/>
</dbReference>
<keyword evidence="7" id="KW-1185">Reference proteome</keyword>
<dbReference type="GO" id="GO:0004553">
    <property type="term" value="F:hydrolase activity, hydrolyzing O-glycosyl compounds"/>
    <property type="evidence" value="ECO:0007669"/>
    <property type="project" value="TreeGrafter"/>
</dbReference>
<comment type="caution">
    <text evidence="6">The sequence shown here is derived from an EMBL/GenBank/DDBJ whole genome shotgun (WGS) entry which is preliminary data.</text>
</comment>
<protein>
    <recommendedName>
        <fullName evidence="5">Glycosyl hydrolases family 39 N-terminal catalytic domain-containing protein</fullName>
    </recommendedName>
</protein>
<sequence>MTLRWTTLRWTTLRWTVPLLLAWACMPAAAQAPTPPAPTPPAPSPQSSISLAPIPRAFFGMHNQGHAKEWPDLPVGSHRGNPGPNWFALNPRKGVFDWRGLEAWLARLQAHDADLLLNLGLYMPRWASSRPDVFCPDGNYGTCYPPRDMADWEAWVSAVVRQAAGRVKYWEIWNEPNDNGFWRGDMATMVDLARRAYRIIKAADPSAKILTPGVYSGPWGNENDGVEWTIDFLSRCSTGDPCADIVAYHGYPFHWFSLGDYKTLMEGGVVDPQRYELLGEQTIIDIQKYWNIAATFGLEGVWNTEGGLAVWSVKGTSREDVLDQSTPKNWELTGQFAVKATMLMQAGGVGRSYWYSYDNRGHGMLWQWSDDGQGTGLNPAGLTYRLMATQFIGATPVAPVARQETANRIRNPLAAGAVSGTPGAPPDGWSLIAPDAGRGVNTSIAAGPGYIDIRVWGTPAAGANGMTRLEFETAGAIRSGPDRQWFGSFHQSLIAGSYQHVTVHAGVVEYAEDGRTLGHGGAQTVPATALDHRRQRNLLMTRTRFAGCASVTPGLAFLYEPGKPFDITLRLSAPRLDDGTQWTGTYTKADGTALMLAWDSNSAGSTLAVDPRFTRYQDLAGTFHPITGNSVALTVAPVFIVE</sequence>
<evidence type="ECO:0000259" key="5">
    <source>
        <dbReference type="Pfam" id="PF01229"/>
    </source>
</evidence>
<dbReference type="AlphaFoldDB" id="A0A5M6I2J3"/>
<dbReference type="PANTHER" id="PTHR12631">
    <property type="entry name" value="ALPHA-L-IDURONIDASE"/>
    <property type="match status" value="1"/>
</dbReference>
<evidence type="ECO:0000256" key="1">
    <source>
        <dbReference type="ARBA" id="ARBA00008875"/>
    </source>
</evidence>
<evidence type="ECO:0000313" key="7">
    <source>
        <dbReference type="Proteomes" id="UP000323886"/>
    </source>
</evidence>
<evidence type="ECO:0000256" key="4">
    <source>
        <dbReference type="SAM" id="SignalP"/>
    </source>
</evidence>
<keyword evidence="2" id="KW-0378">Hydrolase</keyword>
<dbReference type="InterPro" id="IPR017853">
    <property type="entry name" value="GH"/>
</dbReference>
<name>A0A5M6I2J3_9HYPH</name>
<evidence type="ECO:0000256" key="2">
    <source>
        <dbReference type="ARBA" id="ARBA00022801"/>
    </source>
</evidence>
<organism evidence="6 7">
    <name type="scientific">Blastochloris sulfoviridis</name>
    <dbReference type="NCBI Taxonomy" id="50712"/>
    <lineage>
        <taxon>Bacteria</taxon>
        <taxon>Pseudomonadati</taxon>
        <taxon>Pseudomonadota</taxon>
        <taxon>Alphaproteobacteria</taxon>
        <taxon>Hyphomicrobiales</taxon>
        <taxon>Blastochloridaceae</taxon>
        <taxon>Blastochloris</taxon>
    </lineage>
</organism>
<keyword evidence="4" id="KW-0732">Signal</keyword>
<feature type="chain" id="PRO_5024313110" description="Glycosyl hydrolases family 39 N-terminal catalytic domain-containing protein" evidence="4">
    <location>
        <begin position="31"/>
        <end position="642"/>
    </location>
</feature>
<comment type="similarity">
    <text evidence="1">Belongs to the glycosyl hydrolase 39 family.</text>
</comment>
<dbReference type="PANTHER" id="PTHR12631:SF10">
    <property type="entry name" value="BETA-XYLOSIDASE-LIKE PROTEIN-RELATED"/>
    <property type="match status" value="1"/>
</dbReference>
<evidence type="ECO:0000256" key="3">
    <source>
        <dbReference type="ARBA" id="ARBA00023295"/>
    </source>
</evidence>
<dbReference type="EMBL" id="VWPL01000010">
    <property type="protein sequence ID" value="KAA5602008.1"/>
    <property type="molecule type" value="Genomic_DNA"/>
</dbReference>
<dbReference type="Proteomes" id="UP000323886">
    <property type="component" value="Unassembled WGS sequence"/>
</dbReference>
<dbReference type="OrthoDB" id="9815836at2"/>
<feature type="domain" description="Glycosyl hydrolases family 39 N-terminal catalytic" evidence="5">
    <location>
        <begin position="122"/>
        <end position="252"/>
    </location>
</feature>